<comment type="caution">
    <text evidence="2">The sequence shown here is derived from an EMBL/GenBank/DDBJ whole genome shotgun (WGS) entry which is preliminary data.</text>
</comment>
<proteinExistence type="predicted"/>
<reference evidence="2" key="1">
    <citation type="submission" date="2021-02" db="EMBL/GenBank/DDBJ databases">
        <authorList>
            <person name="Nowell W R."/>
        </authorList>
    </citation>
    <scope>NUCLEOTIDE SEQUENCE</scope>
</reference>
<sequence length="125" mass="13995">MTAKRTKKNAIIPNGLSEDEVESFESEDEMNNVTLALRNELNMSEKSSTSDSNRGESDSATNDIEESEEKIETTAADFVDSMPPPPIHDELQPIDYFYCIFGKQSTTLLTNQSNLYSVQKNPNKP</sequence>
<evidence type="ECO:0000256" key="1">
    <source>
        <dbReference type="SAM" id="MobiDB-lite"/>
    </source>
</evidence>
<feature type="non-terminal residue" evidence="2">
    <location>
        <position position="1"/>
    </location>
</feature>
<gene>
    <name evidence="2" type="ORF">JBS370_LOCUS42192</name>
</gene>
<feature type="region of interest" description="Disordered" evidence="1">
    <location>
        <begin position="1"/>
        <end position="87"/>
    </location>
</feature>
<feature type="compositionally biased region" description="Acidic residues" evidence="1">
    <location>
        <begin position="17"/>
        <end position="30"/>
    </location>
</feature>
<evidence type="ECO:0000313" key="3">
    <source>
        <dbReference type="Proteomes" id="UP000663836"/>
    </source>
</evidence>
<dbReference type="AlphaFoldDB" id="A0A820LM08"/>
<name>A0A820LM08_9BILA</name>
<dbReference type="Proteomes" id="UP000663836">
    <property type="component" value="Unassembled WGS sequence"/>
</dbReference>
<organism evidence="2 3">
    <name type="scientific">Rotaria sordida</name>
    <dbReference type="NCBI Taxonomy" id="392033"/>
    <lineage>
        <taxon>Eukaryota</taxon>
        <taxon>Metazoa</taxon>
        <taxon>Spiralia</taxon>
        <taxon>Gnathifera</taxon>
        <taxon>Rotifera</taxon>
        <taxon>Eurotatoria</taxon>
        <taxon>Bdelloidea</taxon>
        <taxon>Philodinida</taxon>
        <taxon>Philodinidae</taxon>
        <taxon>Rotaria</taxon>
    </lineage>
</organism>
<protein>
    <submittedName>
        <fullName evidence="2">Uncharacterized protein</fullName>
    </submittedName>
</protein>
<dbReference type="EMBL" id="CAJOBD010053666">
    <property type="protein sequence ID" value="CAF4359626.1"/>
    <property type="molecule type" value="Genomic_DNA"/>
</dbReference>
<evidence type="ECO:0000313" key="2">
    <source>
        <dbReference type="EMBL" id="CAF4359626.1"/>
    </source>
</evidence>
<feature type="compositionally biased region" description="Polar residues" evidence="1">
    <location>
        <begin position="41"/>
        <end position="62"/>
    </location>
</feature>
<accession>A0A820LM08</accession>